<dbReference type="NCBIfam" id="TIGR01313">
    <property type="entry name" value="therm_gnt_kin"/>
    <property type="match status" value="1"/>
</dbReference>
<comment type="caution">
    <text evidence="10">The sequence shown here is derived from an EMBL/GenBank/DDBJ whole genome shotgun (WGS) entry which is preliminary data.</text>
</comment>
<protein>
    <recommendedName>
        <fullName evidence="3 9">Gluconokinase</fullName>
        <ecNumber evidence="3 9">2.7.1.12</ecNumber>
    </recommendedName>
</protein>
<dbReference type="EC" id="2.7.1.12" evidence="3 9"/>
<evidence type="ECO:0000256" key="9">
    <source>
        <dbReference type="RuleBase" id="RU363066"/>
    </source>
</evidence>
<dbReference type="STRING" id="1280947.HY30_11810"/>
<keyword evidence="5 9" id="KW-0547">Nucleotide-binding</keyword>
<dbReference type="PANTHER" id="PTHR43442">
    <property type="entry name" value="GLUCONOKINASE-RELATED"/>
    <property type="match status" value="1"/>
</dbReference>
<dbReference type="SUPFAM" id="SSF52540">
    <property type="entry name" value="P-loop containing nucleoside triphosphate hydrolases"/>
    <property type="match status" value="1"/>
</dbReference>
<dbReference type="InterPro" id="IPR027417">
    <property type="entry name" value="P-loop_NTPase"/>
</dbReference>
<dbReference type="AlphaFoldDB" id="A0A062UN80"/>
<dbReference type="GO" id="GO:0005524">
    <property type="term" value="F:ATP binding"/>
    <property type="evidence" value="ECO:0007669"/>
    <property type="project" value="UniProtKB-KW"/>
</dbReference>
<keyword evidence="4 9" id="KW-0808">Transferase</keyword>
<keyword evidence="7 9" id="KW-0067">ATP-binding</keyword>
<dbReference type="Gene3D" id="3.40.50.300">
    <property type="entry name" value="P-loop containing nucleotide triphosphate hydrolases"/>
    <property type="match status" value="1"/>
</dbReference>
<evidence type="ECO:0000256" key="2">
    <source>
        <dbReference type="ARBA" id="ARBA00008420"/>
    </source>
</evidence>
<dbReference type="OrthoDB" id="9795716at2"/>
<dbReference type="RefSeq" id="WP_034737103.1">
    <property type="nucleotide sequence ID" value="NZ_AWFG01000002.1"/>
</dbReference>
<dbReference type="Proteomes" id="UP000027190">
    <property type="component" value="Unassembled WGS sequence"/>
</dbReference>
<dbReference type="GO" id="GO:0005975">
    <property type="term" value="P:carbohydrate metabolic process"/>
    <property type="evidence" value="ECO:0007669"/>
    <property type="project" value="InterPro"/>
</dbReference>
<evidence type="ECO:0000256" key="5">
    <source>
        <dbReference type="ARBA" id="ARBA00022741"/>
    </source>
</evidence>
<dbReference type="PATRIC" id="fig|1280947.3.peg.692"/>
<dbReference type="Pfam" id="PF13671">
    <property type="entry name" value="AAA_33"/>
    <property type="match status" value="1"/>
</dbReference>
<evidence type="ECO:0000256" key="6">
    <source>
        <dbReference type="ARBA" id="ARBA00022777"/>
    </source>
</evidence>
<dbReference type="InterPro" id="IPR006001">
    <property type="entry name" value="Therm_gnt_kin"/>
</dbReference>
<comment type="similarity">
    <text evidence="2 9">Belongs to the gluconokinase GntK/GntV family.</text>
</comment>
<comment type="catalytic activity">
    <reaction evidence="8 9">
        <text>D-gluconate + ATP = 6-phospho-D-gluconate + ADP + H(+)</text>
        <dbReference type="Rhea" id="RHEA:19433"/>
        <dbReference type="ChEBI" id="CHEBI:15378"/>
        <dbReference type="ChEBI" id="CHEBI:18391"/>
        <dbReference type="ChEBI" id="CHEBI:30616"/>
        <dbReference type="ChEBI" id="CHEBI:58759"/>
        <dbReference type="ChEBI" id="CHEBI:456216"/>
        <dbReference type="EC" id="2.7.1.12"/>
    </reaction>
</comment>
<dbReference type="eggNOG" id="COG3265">
    <property type="taxonomic scope" value="Bacteria"/>
</dbReference>
<evidence type="ECO:0000313" key="11">
    <source>
        <dbReference type="Proteomes" id="UP000027190"/>
    </source>
</evidence>
<evidence type="ECO:0000256" key="8">
    <source>
        <dbReference type="ARBA" id="ARBA00048090"/>
    </source>
</evidence>
<gene>
    <name evidence="10" type="ORF">HY30_11810</name>
</gene>
<dbReference type="EMBL" id="AWFG01000002">
    <property type="protein sequence ID" value="KCZ60652.1"/>
    <property type="molecule type" value="Genomic_DNA"/>
</dbReference>
<reference evidence="10 11" key="1">
    <citation type="journal article" date="2014" name="Antonie Van Leeuwenhoek">
        <title>Hyphomonas beringensis sp. nov. and Hyphomonas chukchiensis sp. nov., isolated from surface seawater of the Bering Sea and Chukchi Sea.</title>
        <authorList>
            <person name="Li C."/>
            <person name="Lai Q."/>
            <person name="Li G."/>
            <person name="Dong C."/>
            <person name="Wang J."/>
            <person name="Liao Y."/>
            <person name="Shao Z."/>
        </authorList>
    </citation>
    <scope>NUCLEOTIDE SEQUENCE [LARGE SCALE GENOMIC DNA]</scope>
    <source>
        <strain evidence="10 11">BH-BN04-4</strain>
    </source>
</reference>
<evidence type="ECO:0000256" key="4">
    <source>
        <dbReference type="ARBA" id="ARBA00022679"/>
    </source>
</evidence>
<proteinExistence type="inferred from homology"/>
<dbReference type="GO" id="GO:0005737">
    <property type="term" value="C:cytoplasm"/>
    <property type="evidence" value="ECO:0007669"/>
    <property type="project" value="TreeGrafter"/>
</dbReference>
<sequence length="166" mass="17781">MRDLVIVMGVAGSGKTTVGAGLAEAAGWPFVEADAFHPEANREKMASGTPLTDEDRTGWIGAITAHVAQSQAPRMVLACSALTRFVQESLLRDSGRVCRFVWLDVPAVDLRTRMASRAGHFMPVSLLESQLAALDVPDDAVRMDATRPVSELVQMLQEALPAPDPA</sequence>
<dbReference type="PANTHER" id="PTHR43442:SF3">
    <property type="entry name" value="GLUCONOKINASE-RELATED"/>
    <property type="match status" value="1"/>
</dbReference>
<organism evidence="10 11">
    <name type="scientific">Hyphomonas chukchiensis</name>
    <dbReference type="NCBI Taxonomy" id="1280947"/>
    <lineage>
        <taxon>Bacteria</taxon>
        <taxon>Pseudomonadati</taxon>
        <taxon>Pseudomonadota</taxon>
        <taxon>Alphaproteobacteria</taxon>
        <taxon>Hyphomonadales</taxon>
        <taxon>Hyphomonadaceae</taxon>
        <taxon>Hyphomonas</taxon>
    </lineage>
</organism>
<evidence type="ECO:0000256" key="3">
    <source>
        <dbReference type="ARBA" id="ARBA00012054"/>
    </source>
</evidence>
<evidence type="ECO:0000313" key="10">
    <source>
        <dbReference type="EMBL" id="KCZ60652.1"/>
    </source>
</evidence>
<dbReference type="CDD" id="cd02021">
    <property type="entry name" value="GntK"/>
    <property type="match status" value="1"/>
</dbReference>
<comment type="pathway">
    <text evidence="1">Carbohydrate acid metabolism.</text>
</comment>
<name>A0A062UN80_9PROT</name>
<keyword evidence="6 9" id="KW-0418">Kinase</keyword>
<dbReference type="GO" id="GO:0046316">
    <property type="term" value="F:gluconokinase activity"/>
    <property type="evidence" value="ECO:0007669"/>
    <property type="project" value="UniProtKB-EC"/>
</dbReference>
<accession>A0A062UN80</accession>
<evidence type="ECO:0000256" key="7">
    <source>
        <dbReference type="ARBA" id="ARBA00022840"/>
    </source>
</evidence>
<keyword evidence="11" id="KW-1185">Reference proteome</keyword>
<evidence type="ECO:0000256" key="1">
    <source>
        <dbReference type="ARBA" id="ARBA00004761"/>
    </source>
</evidence>